<dbReference type="PANTHER" id="PTHR30480">
    <property type="entry name" value="BETA-HEXOSAMINIDASE-RELATED"/>
    <property type="match status" value="1"/>
</dbReference>
<keyword evidence="6" id="KW-1185">Reference proteome</keyword>
<comment type="similarity">
    <text evidence="1">Belongs to the glycosyl hydrolase 3 family.</text>
</comment>
<name>A0ABP6X3F2_9ACTN</name>
<dbReference type="SUPFAM" id="SSF51445">
    <property type="entry name" value="(Trans)glycosidases"/>
    <property type="match status" value="1"/>
</dbReference>
<keyword evidence="3" id="KW-0326">Glycosidase</keyword>
<dbReference type="Proteomes" id="UP001500767">
    <property type="component" value="Unassembled WGS sequence"/>
</dbReference>
<dbReference type="PROSITE" id="PS51318">
    <property type="entry name" value="TAT"/>
    <property type="match status" value="1"/>
</dbReference>
<proteinExistence type="inferred from homology"/>
<feature type="domain" description="Glycoside hydrolase family 3 N-terminal" evidence="4">
    <location>
        <begin position="65"/>
        <end position="389"/>
    </location>
</feature>
<evidence type="ECO:0000259" key="4">
    <source>
        <dbReference type="Pfam" id="PF00933"/>
    </source>
</evidence>
<dbReference type="Pfam" id="PF00933">
    <property type="entry name" value="Glyco_hydro_3"/>
    <property type="match status" value="1"/>
</dbReference>
<comment type="caution">
    <text evidence="5">The sequence shown here is derived from an EMBL/GenBank/DDBJ whole genome shotgun (WGS) entry which is preliminary data.</text>
</comment>
<evidence type="ECO:0000313" key="5">
    <source>
        <dbReference type="EMBL" id="GAA3559740.1"/>
    </source>
</evidence>
<protein>
    <recommendedName>
        <fullName evidence="4">Glycoside hydrolase family 3 N-terminal domain-containing protein</fullName>
    </recommendedName>
</protein>
<dbReference type="InterPro" id="IPR001764">
    <property type="entry name" value="Glyco_hydro_3_N"/>
</dbReference>
<gene>
    <name evidence="5" type="ORF">GCM10022197_14030</name>
</gene>
<evidence type="ECO:0000256" key="3">
    <source>
        <dbReference type="ARBA" id="ARBA00023295"/>
    </source>
</evidence>
<keyword evidence="2" id="KW-0378">Hydrolase</keyword>
<dbReference type="InterPro" id="IPR050226">
    <property type="entry name" value="NagZ_Beta-hexosaminidase"/>
</dbReference>
<evidence type="ECO:0000256" key="2">
    <source>
        <dbReference type="ARBA" id="ARBA00022801"/>
    </source>
</evidence>
<dbReference type="RefSeq" id="WP_204911626.1">
    <property type="nucleotide sequence ID" value="NZ_BAAAYR010000001.1"/>
</dbReference>
<evidence type="ECO:0000256" key="1">
    <source>
        <dbReference type="ARBA" id="ARBA00005336"/>
    </source>
</evidence>
<dbReference type="EMBL" id="BAAAYR010000001">
    <property type="protein sequence ID" value="GAA3559740.1"/>
    <property type="molecule type" value="Genomic_DNA"/>
</dbReference>
<reference evidence="6" key="1">
    <citation type="journal article" date="2019" name="Int. J. Syst. Evol. Microbiol.">
        <title>The Global Catalogue of Microorganisms (GCM) 10K type strain sequencing project: providing services to taxonomists for standard genome sequencing and annotation.</title>
        <authorList>
            <consortium name="The Broad Institute Genomics Platform"/>
            <consortium name="The Broad Institute Genome Sequencing Center for Infectious Disease"/>
            <person name="Wu L."/>
            <person name="Ma J."/>
        </authorList>
    </citation>
    <scope>NUCLEOTIDE SEQUENCE [LARGE SCALE GENOMIC DNA]</scope>
    <source>
        <strain evidence="6">JCM 16540</strain>
    </source>
</reference>
<accession>A0ABP6X3F2</accession>
<organism evidence="5 6">
    <name type="scientific">Microlunatus spumicola</name>
    <dbReference type="NCBI Taxonomy" id="81499"/>
    <lineage>
        <taxon>Bacteria</taxon>
        <taxon>Bacillati</taxon>
        <taxon>Actinomycetota</taxon>
        <taxon>Actinomycetes</taxon>
        <taxon>Propionibacteriales</taxon>
        <taxon>Propionibacteriaceae</taxon>
        <taxon>Microlunatus</taxon>
    </lineage>
</organism>
<dbReference type="InterPro" id="IPR006311">
    <property type="entry name" value="TAT_signal"/>
</dbReference>
<dbReference type="PANTHER" id="PTHR30480:SF14">
    <property type="entry name" value="HYDROLASE, PUTATIVE (AFU_ORTHOLOGUE AFUA_4G13770)-RELATED"/>
    <property type="match status" value="1"/>
</dbReference>
<dbReference type="InterPro" id="IPR017853">
    <property type="entry name" value="GH"/>
</dbReference>
<evidence type="ECO:0000313" key="6">
    <source>
        <dbReference type="Proteomes" id="UP001500767"/>
    </source>
</evidence>
<sequence>MECRHLASTERQDLEANMTDDRITRRAALAGGGALAAGAVLAGVATAPASAASRFASPAFPGMVLDQLVGQLVVYSYPGLTPPASLLRLIRAGRVGGIIFFGENITSTTQIAGVVAQLRHAHAQSRVRSPLLLMTDQEGGVVRRLKDQEPFLTAKEIGQQPDAKAAATAAGVGAAAGLKAAGMNLNLAPVVDVYREEGNFDDQFGRSFSSDPTVAGDLGMRFATAQQAAGIAATAKHFPGLGAAPAGANTDLTAVTLSQSLKELRTVDEAAFVPSIRAGIDLVMASWAIYPALDAKRPAGLSRRVIKDELRGRLGFRGVTITDALEAGSLDAFGSDAEVAVLAAKAGMDVLLCSSRDVAQGDAVAAALKDALLHRRLDARAFLEALLRVRRLRSRLD</sequence>
<dbReference type="Gene3D" id="3.20.20.300">
    <property type="entry name" value="Glycoside hydrolase, family 3, N-terminal domain"/>
    <property type="match status" value="1"/>
</dbReference>
<dbReference type="InterPro" id="IPR036962">
    <property type="entry name" value="Glyco_hydro_3_N_sf"/>
</dbReference>